<dbReference type="SUPFAM" id="SSF55961">
    <property type="entry name" value="Bet v1-like"/>
    <property type="match status" value="1"/>
</dbReference>
<organism evidence="1 2">
    <name type="scientific">Leifsonia shinshuensis</name>
    <dbReference type="NCBI Taxonomy" id="150026"/>
    <lineage>
        <taxon>Bacteria</taxon>
        <taxon>Bacillati</taxon>
        <taxon>Actinomycetota</taxon>
        <taxon>Actinomycetes</taxon>
        <taxon>Micrococcales</taxon>
        <taxon>Microbacteriaceae</taxon>
        <taxon>Leifsonia</taxon>
    </lineage>
</organism>
<dbReference type="InterPro" id="IPR023393">
    <property type="entry name" value="START-like_dom_sf"/>
</dbReference>
<gene>
    <name evidence="1" type="ORF">HNR13_000782</name>
</gene>
<proteinExistence type="predicted"/>
<dbReference type="Proteomes" id="UP000578352">
    <property type="component" value="Unassembled WGS sequence"/>
</dbReference>
<evidence type="ECO:0000313" key="1">
    <source>
        <dbReference type="EMBL" id="NYJ22495.1"/>
    </source>
</evidence>
<sequence length="152" mass="17255">MSVNVRRFACTPEEVFTALADPWVFPTWVVGASRMRGADGHFPEPGSRLHHSIGIWPFVLNDETSVEVWDRPKRFVLEAKTRPVGTERVVIEVQPRGSGCLVRMEEHAITGIASRIPTPIIDPILWIRNREALRRLEWVARGISRQKSHKAG</sequence>
<evidence type="ECO:0000313" key="2">
    <source>
        <dbReference type="Proteomes" id="UP000578352"/>
    </source>
</evidence>
<comment type="caution">
    <text evidence="1">The sequence shown here is derived from an EMBL/GenBank/DDBJ whole genome shotgun (WGS) entry which is preliminary data.</text>
</comment>
<dbReference type="RefSeq" id="WP_179604534.1">
    <property type="nucleotide sequence ID" value="NZ_BAABEH010000001.1"/>
</dbReference>
<name>A0A853CV95_9MICO</name>
<dbReference type="AlphaFoldDB" id="A0A853CV95"/>
<evidence type="ECO:0008006" key="3">
    <source>
        <dbReference type="Google" id="ProtNLM"/>
    </source>
</evidence>
<reference evidence="1 2" key="1">
    <citation type="submission" date="2020-07" db="EMBL/GenBank/DDBJ databases">
        <title>Sequencing the genomes of 1000 actinobacteria strains.</title>
        <authorList>
            <person name="Klenk H.-P."/>
        </authorList>
    </citation>
    <scope>NUCLEOTIDE SEQUENCE [LARGE SCALE GENOMIC DNA]</scope>
    <source>
        <strain evidence="1 2">DSM 15165</strain>
    </source>
</reference>
<protein>
    <recommendedName>
        <fullName evidence="3">SRPBCC family protein</fullName>
    </recommendedName>
</protein>
<accession>A0A853CV95</accession>
<dbReference type="EMBL" id="JACCFL010000001">
    <property type="protein sequence ID" value="NYJ22495.1"/>
    <property type="molecule type" value="Genomic_DNA"/>
</dbReference>
<dbReference type="Gene3D" id="3.30.530.20">
    <property type="match status" value="1"/>
</dbReference>